<gene>
    <name evidence="3" type="ORF">PF005_g11718</name>
</gene>
<evidence type="ECO:0000313" key="3">
    <source>
        <dbReference type="EMBL" id="KAE9209719.1"/>
    </source>
</evidence>
<proteinExistence type="predicted"/>
<evidence type="ECO:0008006" key="5">
    <source>
        <dbReference type="Google" id="ProtNLM"/>
    </source>
</evidence>
<evidence type="ECO:0000256" key="2">
    <source>
        <dbReference type="SAM" id="SignalP"/>
    </source>
</evidence>
<feature type="compositionally biased region" description="Gly residues" evidence="1">
    <location>
        <begin position="43"/>
        <end position="57"/>
    </location>
</feature>
<dbReference type="AlphaFoldDB" id="A0A6A3XWI8"/>
<dbReference type="Proteomes" id="UP000433483">
    <property type="component" value="Unassembled WGS sequence"/>
</dbReference>
<name>A0A6A3XWI8_9STRA</name>
<feature type="signal peptide" evidence="2">
    <location>
        <begin position="1"/>
        <end position="24"/>
    </location>
</feature>
<keyword evidence="2" id="KW-0732">Signal</keyword>
<evidence type="ECO:0000313" key="4">
    <source>
        <dbReference type="Proteomes" id="UP000433483"/>
    </source>
</evidence>
<dbReference type="EMBL" id="QXGB01000592">
    <property type="protein sequence ID" value="KAE9209719.1"/>
    <property type="molecule type" value="Genomic_DNA"/>
</dbReference>
<organism evidence="3 4">
    <name type="scientific">Phytophthora fragariae</name>
    <dbReference type="NCBI Taxonomy" id="53985"/>
    <lineage>
        <taxon>Eukaryota</taxon>
        <taxon>Sar</taxon>
        <taxon>Stramenopiles</taxon>
        <taxon>Oomycota</taxon>
        <taxon>Peronosporomycetes</taxon>
        <taxon>Peronosporales</taxon>
        <taxon>Peronosporaceae</taxon>
        <taxon>Phytophthora</taxon>
    </lineage>
</organism>
<comment type="caution">
    <text evidence="3">The sequence shown here is derived from an EMBL/GenBank/DDBJ whole genome shotgun (WGS) entry which is preliminary data.</text>
</comment>
<protein>
    <recommendedName>
        <fullName evidence="5">Secreted protein</fullName>
    </recommendedName>
</protein>
<reference evidence="3 4" key="1">
    <citation type="submission" date="2018-08" db="EMBL/GenBank/DDBJ databases">
        <title>Genomic investigation of the strawberry pathogen Phytophthora fragariae indicates pathogenicity is determined by transcriptional variation in three key races.</title>
        <authorList>
            <person name="Adams T.M."/>
            <person name="Armitage A.D."/>
            <person name="Sobczyk M.K."/>
            <person name="Bates H.J."/>
            <person name="Dunwell J.M."/>
            <person name="Nellist C.F."/>
            <person name="Harrison R.J."/>
        </authorList>
    </citation>
    <scope>NUCLEOTIDE SEQUENCE [LARGE SCALE GENOMIC DNA]</scope>
    <source>
        <strain evidence="3 4">NOV-27</strain>
    </source>
</reference>
<accession>A0A6A3XWI8</accession>
<evidence type="ECO:0000256" key="1">
    <source>
        <dbReference type="SAM" id="MobiDB-lite"/>
    </source>
</evidence>
<keyword evidence="4" id="KW-1185">Reference proteome</keyword>
<feature type="chain" id="PRO_5025452593" description="Secreted protein" evidence="2">
    <location>
        <begin position="25"/>
        <end position="84"/>
    </location>
</feature>
<sequence length="84" mass="8176">MPPLTTKGFMCLLCIATDADIVHSAVFEQPSSRCLVIGGGGGGGGGGGAGPLRGGRAGQSNVLGKKWGRGKSKPPRGGGSKAAI</sequence>
<feature type="region of interest" description="Disordered" evidence="1">
    <location>
        <begin position="43"/>
        <end position="84"/>
    </location>
</feature>